<dbReference type="EMBL" id="CP067420">
    <property type="protein sequence ID" value="QQP89271.1"/>
    <property type="molecule type" value="Genomic_DNA"/>
</dbReference>
<dbReference type="InterPro" id="IPR014001">
    <property type="entry name" value="Helicase_ATP-bd"/>
</dbReference>
<dbReference type="InterPro" id="IPR000330">
    <property type="entry name" value="SNF2_N"/>
</dbReference>
<evidence type="ECO:0000313" key="5">
    <source>
        <dbReference type="EMBL" id="QQP89271.1"/>
    </source>
</evidence>
<dbReference type="InterPro" id="IPR001650">
    <property type="entry name" value="Helicase_C-like"/>
</dbReference>
<dbReference type="Pfam" id="PF00271">
    <property type="entry name" value="Helicase_C"/>
    <property type="match status" value="1"/>
</dbReference>
<feature type="domain" description="Helicase ATP-binding" evidence="3">
    <location>
        <begin position="582"/>
        <end position="746"/>
    </location>
</feature>
<keyword evidence="5" id="KW-0347">Helicase</keyword>
<accession>A0ABX7B4K6</accession>
<organism evidence="5 6">
    <name type="scientific">Skermanella cutis</name>
    <dbReference type="NCBI Taxonomy" id="2775420"/>
    <lineage>
        <taxon>Bacteria</taxon>
        <taxon>Pseudomonadati</taxon>
        <taxon>Pseudomonadota</taxon>
        <taxon>Alphaproteobacteria</taxon>
        <taxon>Rhodospirillales</taxon>
        <taxon>Azospirillaceae</taxon>
        <taxon>Skermanella</taxon>
    </lineage>
</organism>
<dbReference type="Pfam" id="PF12419">
    <property type="entry name" value="DUF3670"/>
    <property type="match status" value="1"/>
</dbReference>
<dbReference type="SMART" id="SM00490">
    <property type="entry name" value="HELICc"/>
    <property type="match status" value="1"/>
</dbReference>
<dbReference type="SMART" id="SM00487">
    <property type="entry name" value="DEXDc"/>
    <property type="match status" value="1"/>
</dbReference>
<dbReference type="InterPro" id="IPR022138">
    <property type="entry name" value="DUF3670"/>
</dbReference>
<evidence type="ECO:0000256" key="1">
    <source>
        <dbReference type="ARBA" id="ARBA00022801"/>
    </source>
</evidence>
<feature type="domain" description="Helicase C-terminal" evidence="4">
    <location>
        <begin position="872"/>
        <end position="1030"/>
    </location>
</feature>
<dbReference type="InterPro" id="IPR038718">
    <property type="entry name" value="SNF2-like_sf"/>
</dbReference>
<dbReference type="GO" id="GO:0004386">
    <property type="term" value="F:helicase activity"/>
    <property type="evidence" value="ECO:0007669"/>
    <property type="project" value="UniProtKB-KW"/>
</dbReference>
<proteinExistence type="predicted"/>
<dbReference type="Proteomes" id="UP000595197">
    <property type="component" value="Chromosome"/>
</dbReference>
<gene>
    <name evidence="5" type="ORF">IGS68_25320</name>
</gene>
<evidence type="ECO:0000259" key="3">
    <source>
        <dbReference type="PROSITE" id="PS51192"/>
    </source>
</evidence>
<dbReference type="InterPro" id="IPR027417">
    <property type="entry name" value="P-loop_NTPase"/>
</dbReference>
<dbReference type="Pfam" id="PF00176">
    <property type="entry name" value="SNF2-rel_dom"/>
    <property type="match status" value="1"/>
</dbReference>
<protein>
    <submittedName>
        <fullName evidence="5">DEAD/DEAH box helicase</fullName>
    </submittedName>
</protein>
<keyword evidence="1" id="KW-0378">Hydrolase</keyword>
<dbReference type="SUPFAM" id="SSF52540">
    <property type="entry name" value="P-loop containing nucleoside triphosphate hydrolases"/>
    <property type="match status" value="2"/>
</dbReference>
<dbReference type="InterPro" id="IPR049730">
    <property type="entry name" value="SNF2/RAD54-like_C"/>
</dbReference>
<dbReference type="PANTHER" id="PTHR10799">
    <property type="entry name" value="SNF2/RAD54 HELICASE FAMILY"/>
    <property type="match status" value="1"/>
</dbReference>
<dbReference type="PROSITE" id="PS51194">
    <property type="entry name" value="HELICASE_CTER"/>
    <property type="match status" value="1"/>
</dbReference>
<reference evidence="5" key="1">
    <citation type="submission" date="2021-02" db="EMBL/GenBank/DDBJ databases">
        <title>Skermanella TT6 skin isolate.</title>
        <authorList>
            <person name="Lee K."/>
            <person name="Ganzorig M."/>
        </authorList>
    </citation>
    <scope>NUCLEOTIDE SEQUENCE</scope>
    <source>
        <strain evidence="5">TT6</strain>
    </source>
</reference>
<keyword evidence="5" id="KW-0547">Nucleotide-binding</keyword>
<dbReference type="CDD" id="cd18012">
    <property type="entry name" value="DEXQc_arch_SWI2_SNF2"/>
    <property type="match status" value="1"/>
</dbReference>
<sequence>MSVFLHAAFRDGRLWLWGETARSAAAPLASPHGRKPKQPRPPSNPFDIGAEALDDLADAMELGAEVDRMTLWLPTGPGGPLASSPVVEEPPDAAEPLAPTPWDTAPWDTAAVGLGPEDMIRLLTECPADGTFGPGLFAGPDLVYWTMALRFAGAVAARGAVLPDLVSAGGGLFARWRPVFLGRDSQALARLARCMPDAARAAGPARDAGGVPVAAPPDRGPASVLSEFVATVVDFLVRAEPDRIPKPAGETLDDRWLAALTGADARIRADEAAVRGFEARLAQWRRPVALAAGSPVRLCFRLEEPAVSVEEAPGDEGGPPAVVSPAGPWMVRYLLQPHDDPSLLVPASDLWKGGGELARLAGGKADLREFLLLSFGQAGRLCPPIEASLKRGIPEGFETDAAGAVDFLTRFAAGLEQAGFGVLLPAWWTARGTKTRISARAKVRASTMQGGGGLSLEDLVKFDWEVALGDQTLSAKDLAALARLKTPLVRVRGQWVLLDAEEIRQAAARLKRRGEQASVRDLVRLALGGGDDADVEGIAAEGWIDDLLARLTGREPLADMPPPAGLRAALRPYQGRGYSWLAFLRRWGLGACLADDMGLGKTVQTLALVQHDRETAEKRPTVLLVCPTSVVGNWQREAARFTPGLKLMVHHGAAREKTAAALRRQCLKHDIVVTSYALLQRDAEALKSIPWTGVILDEAQNIKNAETRQAKAARAMPAGYKVALTGTPVENNVGDLWSLMEFLNPGFLGTRAAFKRNFFTPIQTRRDEQAMARLKSLTTPFVLRRVKTDRTIIDDLPEKLEMKVFCTLTREQASLYAAVVEESLAEMEKAEGIRRKGLVLATLAKLKQVCNHPAQFLGDNTAIEGRSGKLARLTEMMEEVLAVGEKALVFTQFTEMGEMIRRHLQESFGREVPFLHGGVPKAKRDRMVERFQAGDGSGPPVFLLSLKAGGTGLTLTAASHVFHYDRWWNPAVENQATDRAFRIGQTRQVQVHKFLCAGTLEDKIDEMIEAKRSIAESIVGTGEDWLTELDTSQLRDLLSLGRDAVE</sequence>
<dbReference type="Gene3D" id="3.40.50.300">
    <property type="entry name" value="P-loop containing nucleotide triphosphate hydrolases"/>
    <property type="match status" value="1"/>
</dbReference>
<evidence type="ECO:0000259" key="4">
    <source>
        <dbReference type="PROSITE" id="PS51194"/>
    </source>
</evidence>
<feature type="region of interest" description="Disordered" evidence="2">
    <location>
        <begin position="80"/>
        <end position="105"/>
    </location>
</feature>
<dbReference type="PROSITE" id="PS51192">
    <property type="entry name" value="HELICASE_ATP_BIND_1"/>
    <property type="match status" value="1"/>
</dbReference>
<keyword evidence="5" id="KW-0067">ATP-binding</keyword>
<dbReference type="RefSeq" id="WP_201075318.1">
    <property type="nucleotide sequence ID" value="NZ_CP067420.1"/>
</dbReference>
<dbReference type="Gene3D" id="3.40.50.10810">
    <property type="entry name" value="Tandem AAA-ATPase domain"/>
    <property type="match status" value="1"/>
</dbReference>
<evidence type="ECO:0000256" key="2">
    <source>
        <dbReference type="SAM" id="MobiDB-lite"/>
    </source>
</evidence>
<name>A0ABX7B4K6_9PROT</name>
<dbReference type="CDD" id="cd18793">
    <property type="entry name" value="SF2_C_SNF"/>
    <property type="match status" value="1"/>
</dbReference>
<keyword evidence="6" id="KW-1185">Reference proteome</keyword>
<feature type="region of interest" description="Disordered" evidence="2">
    <location>
        <begin position="26"/>
        <end position="47"/>
    </location>
</feature>
<evidence type="ECO:0000313" key="6">
    <source>
        <dbReference type="Proteomes" id="UP000595197"/>
    </source>
</evidence>